<dbReference type="Proteomes" id="UP001279410">
    <property type="component" value="Unassembled WGS sequence"/>
</dbReference>
<comment type="caution">
    <text evidence="1">The sequence shown here is derived from an EMBL/GenBank/DDBJ whole genome shotgun (WGS) entry which is preliminary data.</text>
</comment>
<protein>
    <submittedName>
        <fullName evidence="1">Plexin-B1</fullName>
    </submittedName>
</protein>
<evidence type="ECO:0000313" key="2">
    <source>
        <dbReference type="Proteomes" id="UP001279410"/>
    </source>
</evidence>
<sequence length="100" mass="11255">EPGAWCGNQSHISVWVEPGRVQSGKRLALLALAKQQLVFNDSMTAVEEPTNQEVFMGNLQVNLGLVQRKSKQALRDYKKVLLQLETLEINVGDQCRKEFS</sequence>
<gene>
    <name evidence="1" type="ORF">AKAME5_002448700</name>
</gene>
<reference evidence="1" key="1">
    <citation type="submission" date="2022-08" db="EMBL/GenBank/DDBJ databases">
        <title>Genome sequencing of akame (Lates japonicus).</title>
        <authorList>
            <person name="Hashiguchi Y."/>
            <person name="Takahashi H."/>
        </authorList>
    </citation>
    <scope>NUCLEOTIDE SEQUENCE</scope>
    <source>
        <strain evidence="1">Kochi</strain>
    </source>
</reference>
<name>A0AAD3NJQ6_LATJO</name>
<dbReference type="EMBL" id="BRZM01001421">
    <property type="protein sequence ID" value="GLD73162.1"/>
    <property type="molecule type" value="Genomic_DNA"/>
</dbReference>
<feature type="non-terminal residue" evidence="1">
    <location>
        <position position="100"/>
    </location>
</feature>
<accession>A0AAD3NJQ6</accession>
<dbReference type="AlphaFoldDB" id="A0AAD3NJQ6"/>
<organism evidence="1 2">
    <name type="scientific">Lates japonicus</name>
    <name type="common">Japanese lates</name>
    <dbReference type="NCBI Taxonomy" id="270547"/>
    <lineage>
        <taxon>Eukaryota</taxon>
        <taxon>Metazoa</taxon>
        <taxon>Chordata</taxon>
        <taxon>Craniata</taxon>
        <taxon>Vertebrata</taxon>
        <taxon>Euteleostomi</taxon>
        <taxon>Actinopterygii</taxon>
        <taxon>Neopterygii</taxon>
        <taxon>Teleostei</taxon>
        <taxon>Neoteleostei</taxon>
        <taxon>Acanthomorphata</taxon>
        <taxon>Carangaria</taxon>
        <taxon>Carangaria incertae sedis</taxon>
        <taxon>Centropomidae</taxon>
        <taxon>Lates</taxon>
    </lineage>
</organism>
<keyword evidence="2" id="KW-1185">Reference proteome</keyword>
<proteinExistence type="predicted"/>
<feature type="non-terminal residue" evidence="1">
    <location>
        <position position="1"/>
    </location>
</feature>
<evidence type="ECO:0000313" key="1">
    <source>
        <dbReference type="EMBL" id="GLD73162.1"/>
    </source>
</evidence>